<dbReference type="EMBL" id="JAERSG010000003">
    <property type="protein sequence ID" value="MBL0748111.1"/>
    <property type="molecule type" value="Genomic_DNA"/>
</dbReference>
<accession>A0ABS1L8U9</accession>
<proteinExistence type="predicted"/>
<dbReference type="Gene3D" id="3.40.50.1820">
    <property type="entry name" value="alpha/beta hydrolase"/>
    <property type="match status" value="1"/>
</dbReference>
<organism evidence="3 4">
    <name type="scientific">Nocardioides baculatus</name>
    <dbReference type="NCBI Taxonomy" id="2801337"/>
    <lineage>
        <taxon>Bacteria</taxon>
        <taxon>Bacillati</taxon>
        <taxon>Actinomycetota</taxon>
        <taxon>Actinomycetes</taxon>
        <taxon>Propionibacteriales</taxon>
        <taxon>Nocardioidaceae</taxon>
        <taxon>Nocardioides</taxon>
    </lineage>
</organism>
<keyword evidence="1 3" id="KW-0378">Hydrolase</keyword>
<keyword evidence="4" id="KW-1185">Reference proteome</keyword>
<dbReference type="InterPro" id="IPR029058">
    <property type="entry name" value="AB_hydrolase_fold"/>
</dbReference>
<dbReference type="Pfam" id="PF07859">
    <property type="entry name" value="Abhydrolase_3"/>
    <property type="match status" value="1"/>
</dbReference>
<reference evidence="3 4" key="1">
    <citation type="submission" date="2021-01" db="EMBL/GenBank/DDBJ databases">
        <title>Genome seq and assembly of Nocardiodes sp. G10.</title>
        <authorList>
            <person name="Chhetri G."/>
        </authorList>
    </citation>
    <scope>NUCLEOTIDE SEQUENCE [LARGE SCALE GENOMIC DNA]</scope>
    <source>
        <strain evidence="3 4">G10</strain>
    </source>
</reference>
<dbReference type="Proteomes" id="UP000636918">
    <property type="component" value="Unassembled WGS sequence"/>
</dbReference>
<dbReference type="SUPFAM" id="SSF53474">
    <property type="entry name" value="alpha/beta-Hydrolases"/>
    <property type="match status" value="1"/>
</dbReference>
<evidence type="ECO:0000313" key="3">
    <source>
        <dbReference type="EMBL" id="MBL0748111.1"/>
    </source>
</evidence>
<dbReference type="InterPro" id="IPR050300">
    <property type="entry name" value="GDXG_lipolytic_enzyme"/>
</dbReference>
<protein>
    <submittedName>
        <fullName evidence="3">Alpha/beta hydrolase</fullName>
    </submittedName>
</protein>
<feature type="domain" description="Alpha/beta hydrolase fold-3" evidence="2">
    <location>
        <begin position="117"/>
        <end position="324"/>
    </location>
</feature>
<dbReference type="GO" id="GO:0016787">
    <property type="term" value="F:hydrolase activity"/>
    <property type="evidence" value="ECO:0007669"/>
    <property type="project" value="UniProtKB-KW"/>
</dbReference>
<evidence type="ECO:0000313" key="4">
    <source>
        <dbReference type="Proteomes" id="UP000636918"/>
    </source>
</evidence>
<dbReference type="RefSeq" id="WP_201936169.1">
    <property type="nucleotide sequence ID" value="NZ_JAERSG010000003.1"/>
</dbReference>
<comment type="caution">
    <text evidence="3">The sequence shown here is derived from an EMBL/GenBank/DDBJ whole genome shotgun (WGS) entry which is preliminary data.</text>
</comment>
<dbReference type="InterPro" id="IPR013094">
    <property type="entry name" value="AB_hydrolase_3"/>
</dbReference>
<gene>
    <name evidence="3" type="ORF">JI751_10860</name>
</gene>
<dbReference type="PANTHER" id="PTHR48081:SF8">
    <property type="entry name" value="ALPHA_BETA HYDROLASE FOLD-3 DOMAIN-CONTAINING PROTEIN-RELATED"/>
    <property type="match status" value="1"/>
</dbReference>
<sequence length="351" mass="37354">MAVAGWRASRSTKTDCGFLIAEDAERPVTAEVQPVARPPFDAELRAGLAVVGGMFPPTITPDLIDFMRTSYAAPPIDDLLLAKGIVCTDDVVVAPDGHEVAVSVLRPKDALGERPGVVYAHSGGLMFGDRFSGIDLVLDWVSDFGAVLVTVEYRLAPEHRHPYPFDDMYAALEAAASRAGDWGLRRDRLVVAGASAGGGLAAGLALAARDRNGPALRGQVLDYPMLDDRGTTASTHQFDGIGVWDRVSNETGWTALLGDARGTEAVSEYAAPARATDLSGLPPAFIDVGAAEIFRDEAIAYADGIWRVGGDAELHVWSGAFHACDIFAAHTSVGRAMIRARNDWVERIIAD</sequence>
<evidence type="ECO:0000256" key="1">
    <source>
        <dbReference type="ARBA" id="ARBA00022801"/>
    </source>
</evidence>
<name>A0ABS1L8U9_9ACTN</name>
<dbReference type="PANTHER" id="PTHR48081">
    <property type="entry name" value="AB HYDROLASE SUPERFAMILY PROTEIN C4A8.06C"/>
    <property type="match status" value="1"/>
</dbReference>
<evidence type="ECO:0000259" key="2">
    <source>
        <dbReference type="Pfam" id="PF07859"/>
    </source>
</evidence>